<reference evidence="1" key="1">
    <citation type="journal article" date="2003" name="J. Biol. Chem.">
        <title>Molecular basis of H2O2 resistance mediated by Streptococcal Dpr. Demonstration of the functional involvement of the putative ferroxidase center by site-directed mutagenesis in Streptococcus suis.</title>
        <authorList>
            <person name="Pulliainen A.T."/>
            <person name="Haataja S."/>
            <person name="Kaehkoenen S."/>
            <person name="Finne J."/>
        </authorList>
    </citation>
    <scope>NUCLEOTIDE SEQUENCE</scope>
    <source>
        <strain evidence="1">628</strain>
    </source>
</reference>
<sequence>MFIIKQCTTNPTYIELFVYFSSLSKAFLMPLMAPSSPSFASSTSSFALPIPFSTSPSTSISLSPVSLPITSFADPDSCSSFASNFSSDIKSLLDIHIWGR</sequence>
<organism evidence="1">
    <name type="scientific">Streptococcus suis</name>
    <dbReference type="NCBI Taxonomy" id="1307"/>
    <lineage>
        <taxon>Bacteria</taxon>
        <taxon>Bacillati</taxon>
        <taxon>Bacillota</taxon>
        <taxon>Bacilli</taxon>
        <taxon>Lactobacillales</taxon>
        <taxon>Streptococcaceae</taxon>
        <taxon>Streptococcus</taxon>
    </lineage>
</organism>
<protein>
    <submittedName>
        <fullName evidence="1">Uncharacterized protein</fullName>
    </submittedName>
</protein>
<dbReference type="AlphaFoldDB" id="Q84BI9"/>
<proteinExistence type="predicted"/>
<dbReference type="EMBL" id="AY154459">
    <property type="protein sequence ID" value="AAN47188.1"/>
    <property type="molecule type" value="Genomic_DNA"/>
</dbReference>
<evidence type="ECO:0000313" key="1">
    <source>
        <dbReference type="EMBL" id="AAN47188.1"/>
    </source>
</evidence>
<accession>Q84BI9</accession>
<name>Q84BI9_STRSU</name>